<dbReference type="Proteomes" id="UP001328107">
    <property type="component" value="Unassembled WGS sequence"/>
</dbReference>
<feature type="non-terminal residue" evidence="1">
    <location>
        <position position="102"/>
    </location>
</feature>
<gene>
    <name evidence="1" type="ORF">PMAYCL1PPCAC_00563</name>
</gene>
<protein>
    <submittedName>
        <fullName evidence="1">Uncharacterized protein</fullName>
    </submittedName>
</protein>
<organism evidence="1 2">
    <name type="scientific">Pristionchus mayeri</name>
    <dbReference type="NCBI Taxonomy" id="1317129"/>
    <lineage>
        <taxon>Eukaryota</taxon>
        <taxon>Metazoa</taxon>
        <taxon>Ecdysozoa</taxon>
        <taxon>Nematoda</taxon>
        <taxon>Chromadorea</taxon>
        <taxon>Rhabditida</taxon>
        <taxon>Rhabditina</taxon>
        <taxon>Diplogasteromorpha</taxon>
        <taxon>Diplogasteroidea</taxon>
        <taxon>Neodiplogasteridae</taxon>
        <taxon>Pristionchus</taxon>
    </lineage>
</organism>
<evidence type="ECO:0000313" key="1">
    <source>
        <dbReference type="EMBL" id="GMR30368.1"/>
    </source>
</evidence>
<keyword evidence="2" id="KW-1185">Reference proteome</keyword>
<proteinExistence type="predicted"/>
<accession>A0AAN4YXN5</accession>
<name>A0AAN4YXN5_9BILA</name>
<feature type="non-terminal residue" evidence="1">
    <location>
        <position position="1"/>
    </location>
</feature>
<sequence>ESQVRKLNDEGNVLIEELFRGIQERFLFCSFYNRFMFTARQTFMHIGSHNHVTTIKSISSDFERANNILIEMVRPQVISRMFSEDFEEVKKQQTRWSSMKLD</sequence>
<evidence type="ECO:0000313" key="2">
    <source>
        <dbReference type="Proteomes" id="UP001328107"/>
    </source>
</evidence>
<dbReference type="EMBL" id="BTRK01000001">
    <property type="protein sequence ID" value="GMR30368.1"/>
    <property type="molecule type" value="Genomic_DNA"/>
</dbReference>
<dbReference type="AlphaFoldDB" id="A0AAN4YXN5"/>
<comment type="caution">
    <text evidence="1">The sequence shown here is derived from an EMBL/GenBank/DDBJ whole genome shotgun (WGS) entry which is preliminary data.</text>
</comment>
<reference evidence="2" key="1">
    <citation type="submission" date="2022-10" db="EMBL/GenBank/DDBJ databases">
        <title>Genome assembly of Pristionchus species.</title>
        <authorList>
            <person name="Yoshida K."/>
            <person name="Sommer R.J."/>
        </authorList>
    </citation>
    <scope>NUCLEOTIDE SEQUENCE [LARGE SCALE GENOMIC DNA]</scope>
    <source>
        <strain evidence="2">RS5460</strain>
    </source>
</reference>